<dbReference type="EMBL" id="JADKPO010000005">
    <property type="protein sequence ID" value="MBF4767133.1"/>
    <property type="molecule type" value="Genomic_DNA"/>
</dbReference>
<organism evidence="4 5">
    <name type="scientific">Nocardioides agariphilus</name>
    <dbReference type="NCBI Taxonomy" id="433664"/>
    <lineage>
        <taxon>Bacteria</taxon>
        <taxon>Bacillati</taxon>
        <taxon>Actinomycetota</taxon>
        <taxon>Actinomycetes</taxon>
        <taxon>Propionibacteriales</taxon>
        <taxon>Nocardioidaceae</taxon>
        <taxon>Nocardioides</taxon>
    </lineage>
</organism>
<feature type="domain" description="Putative zinc-finger" evidence="3">
    <location>
        <begin position="18"/>
        <end position="51"/>
    </location>
</feature>
<accession>A0A930VI65</accession>
<gene>
    <name evidence="4" type="ORF">ISU10_05075</name>
</gene>
<sequence>MNVRWPWARRAARHDMTCREAVALVTAYLDGALEVREHDLLEQHLDECPHCSEHLKQIEATILLTGEVRAEHLDPLAREDLLDLYRRWRSERDRS</sequence>
<evidence type="ECO:0000256" key="2">
    <source>
        <dbReference type="ARBA" id="ARBA00023163"/>
    </source>
</evidence>
<dbReference type="InterPro" id="IPR027383">
    <property type="entry name" value="Znf_put"/>
</dbReference>
<evidence type="ECO:0000313" key="4">
    <source>
        <dbReference type="EMBL" id="MBF4767133.1"/>
    </source>
</evidence>
<dbReference type="InterPro" id="IPR041916">
    <property type="entry name" value="Anti_sigma_zinc_sf"/>
</dbReference>
<name>A0A930VI65_9ACTN</name>
<dbReference type="Proteomes" id="UP000660668">
    <property type="component" value="Unassembled WGS sequence"/>
</dbReference>
<evidence type="ECO:0000313" key="5">
    <source>
        <dbReference type="Proteomes" id="UP000660668"/>
    </source>
</evidence>
<reference evidence="4" key="1">
    <citation type="submission" date="2020-11" db="EMBL/GenBank/DDBJ databases">
        <title>Nocardioides cynanchi sp. nov., isolated from soil of rhizosphere of Cynanchum wilfordii.</title>
        <authorList>
            <person name="Lee J.-S."/>
            <person name="Suh M.K."/>
            <person name="Kim J.-S."/>
        </authorList>
    </citation>
    <scope>NUCLEOTIDE SEQUENCE</scope>
    <source>
        <strain evidence="4">KCTC 19276</strain>
    </source>
</reference>
<dbReference type="Gene3D" id="1.10.10.1320">
    <property type="entry name" value="Anti-sigma factor, zinc-finger domain"/>
    <property type="match status" value="1"/>
</dbReference>
<dbReference type="AlphaFoldDB" id="A0A930VI65"/>
<keyword evidence="1" id="KW-0805">Transcription regulation</keyword>
<evidence type="ECO:0000259" key="3">
    <source>
        <dbReference type="Pfam" id="PF13490"/>
    </source>
</evidence>
<protein>
    <submittedName>
        <fullName evidence="4">Zf-HC2 domain-containing protein</fullName>
    </submittedName>
</protein>
<keyword evidence="2" id="KW-0804">Transcription</keyword>
<dbReference type="Pfam" id="PF13490">
    <property type="entry name" value="zf-HC2"/>
    <property type="match status" value="1"/>
</dbReference>
<keyword evidence="5" id="KW-1185">Reference proteome</keyword>
<comment type="caution">
    <text evidence="4">The sequence shown here is derived from an EMBL/GenBank/DDBJ whole genome shotgun (WGS) entry which is preliminary data.</text>
</comment>
<proteinExistence type="predicted"/>
<dbReference type="RefSeq" id="WP_194695290.1">
    <property type="nucleotide sequence ID" value="NZ_JADKPO010000005.1"/>
</dbReference>
<evidence type="ECO:0000256" key="1">
    <source>
        <dbReference type="ARBA" id="ARBA00023015"/>
    </source>
</evidence>